<dbReference type="AlphaFoldDB" id="A0A220S376"/>
<dbReference type="KEGG" id="nei:BG910_08950"/>
<dbReference type="EMBL" id="CP022278">
    <property type="protein sequence ID" value="ASK27848.1"/>
    <property type="molecule type" value="Genomic_DNA"/>
</dbReference>
<evidence type="ECO:0000313" key="1">
    <source>
        <dbReference type="EMBL" id="ASK27848.1"/>
    </source>
</evidence>
<proteinExistence type="predicted"/>
<gene>
    <name evidence="1" type="ORF">BG910_08950</name>
</gene>
<organism evidence="1 2">
    <name type="scientific">Neisseria chenwenguii</name>
    <dbReference type="NCBI Taxonomy" id="1853278"/>
    <lineage>
        <taxon>Bacteria</taxon>
        <taxon>Pseudomonadati</taxon>
        <taxon>Pseudomonadota</taxon>
        <taxon>Betaproteobacteria</taxon>
        <taxon>Neisseriales</taxon>
        <taxon>Neisseriaceae</taxon>
        <taxon>Neisseria</taxon>
    </lineage>
</organism>
<sequence length="65" mass="6745">MKPFLTGVDGNNAADYRPIRAGIQGGGLEAAAGFSNGIRPSENAAGSGLGLVAVINFYRPYSFRL</sequence>
<accession>A0A220S376</accession>
<name>A0A220S376_9NEIS</name>
<protein>
    <submittedName>
        <fullName evidence="1">Uncharacterized protein</fullName>
    </submittedName>
</protein>
<keyword evidence="2" id="KW-1185">Reference proteome</keyword>
<reference evidence="1 2" key="1">
    <citation type="submission" date="2017-06" db="EMBL/GenBank/DDBJ databases">
        <title>Neisseria chenwenguii sp. nov., isolated from the intestinal contents of Tibetan Plateau Pika in Yushu, Qinghai Province, China.</title>
        <authorList>
            <person name="Zhang G."/>
        </authorList>
    </citation>
    <scope>NUCLEOTIDE SEQUENCE [LARGE SCALE GENOMIC DNA]</scope>
    <source>
        <strain evidence="1 2">10023</strain>
    </source>
</reference>
<evidence type="ECO:0000313" key="2">
    <source>
        <dbReference type="Proteomes" id="UP000198238"/>
    </source>
</evidence>
<dbReference type="Proteomes" id="UP000198238">
    <property type="component" value="Chromosome"/>
</dbReference>